<keyword evidence="4 5" id="KW-0472">Membrane</keyword>
<dbReference type="PANTHER" id="PTHR30371">
    <property type="entry name" value="SEC-INDEPENDENT PROTEIN TRANSLOCASE PROTEIN TATC"/>
    <property type="match status" value="1"/>
</dbReference>
<feature type="compositionally biased region" description="Acidic residues" evidence="6">
    <location>
        <begin position="121"/>
        <end position="138"/>
    </location>
</feature>
<dbReference type="AlphaFoldDB" id="A0A5C5Y7R2"/>
<keyword evidence="3 5" id="KW-1133">Transmembrane helix</keyword>
<evidence type="ECO:0000256" key="1">
    <source>
        <dbReference type="ARBA" id="ARBA00004141"/>
    </source>
</evidence>
<comment type="similarity">
    <text evidence="5">Belongs to the TatC family.</text>
</comment>
<sequence>MDRISTPNDDLFENSTMTFGEHLRELQQALTKACIWLGIGVAIGLFFANQVVAYIKTPLEQAIHQYHAERGMALLGVEDTKAAELKPLRDAFAAGAWVVEEVVPVPGDLQNALSQLRSEDTTDADSDTSDDAVPDPEAGDAAISPDAIERLAELADQAPQFQLRKSQTNVSSFEMTEGFMIWFKAALVIGAVVSSPFVFYHLWTFVAAGLHAHERRYVYLYLPVSVGLFVSGVLMAFYVVLQYVIHFLLQFNESMDVAFEPRLNYYVSFVLLLPLGFGIAFQLPLVMLFLQRIGLLETEAYTSSWRVAVVVIFVISMLVTPADWTSMVLLAIPLLFLYLLGIGMCMFLPRGRGLGSDAYDPVS</sequence>
<protein>
    <recommendedName>
        <fullName evidence="5">Sec-independent protein translocase protein TatC</fullName>
    </recommendedName>
</protein>
<keyword evidence="2 5" id="KW-0812">Transmembrane</keyword>
<dbReference type="InterPro" id="IPR019820">
    <property type="entry name" value="Sec-indep_translocase_CS"/>
</dbReference>
<accession>A0A5C5Y7R2</accession>
<feature type="transmembrane region" description="Helical" evidence="5">
    <location>
        <begin position="328"/>
        <end position="348"/>
    </location>
</feature>
<evidence type="ECO:0000256" key="6">
    <source>
        <dbReference type="SAM" id="MobiDB-lite"/>
    </source>
</evidence>
<organism evidence="7 8">
    <name type="scientific">Crateriforma conspicua</name>
    <dbReference type="NCBI Taxonomy" id="2527996"/>
    <lineage>
        <taxon>Bacteria</taxon>
        <taxon>Pseudomonadati</taxon>
        <taxon>Planctomycetota</taxon>
        <taxon>Planctomycetia</taxon>
        <taxon>Planctomycetales</taxon>
        <taxon>Planctomycetaceae</taxon>
        <taxon>Crateriforma</taxon>
    </lineage>
</organism>
<reference evidence="7 8" key="1">
    <citation type="submission" date="2019-02" db="EMBL/GenBank/DDBJ databases">
        <title>Deep-cultivation of Planctomycetes and their phenomic and genomic characterization uncovers novel biology.</title>
        <authorList>
            <person name="Wiegand S."/>
            <person name="Jogler M."/>
            <person name="Boedeker C."/>
            <person name="Pinto D."/>
            <person name="Vollmers J."/>
            <person name="Rivas-Marin E."/>
            <person name="Kohn T."/>
            <person name="Peeters S.H."/>
            <person name="Heuer A."/>
            <person name="Rast P."/>
            <person name="Oberbeckmann S."/>
            <person name="Bunk B."/>
            <person name="Jeske O."/>
            <person name="Meyerdierks A."/>
            <person name="Storesund J.E."/>
            <person name="Kallscheuer N."/>
            <person name="Luecker S."/>
            <person name="Lage O.M."/>
            <person name="Pohl T."/>
            <person name="Merkel B.J."/>
            <person name="Hornburger P."/>
            <person name="Mueller R.-W."/>
            <person name="Bruemmer F."/>
            <person name="Labrenz M."/>
            <person name="Spormann A.M."/>
            <person name="Op Den Camp H."/>
            <person name="Overmann J."/>
            <person name="Amann R."/>
            <person name="Jetten M.S.M."/>
            <person name="Mascher T."/>
            <person name="Medema M.H."/>
            <person name="Devos D.P."/>
            <person name="Kaster A.-K."/>
            <person name="Ovreas L."/>
            <person name="Rohde M."/>
            <person name="Galperin M.Y."/>
            <person name="Jogler C."/>
        </authorList>
    </citation>
    <scope>NUCLEOTIDE SEQUENCE [LARGE SCALE GENOMIC DNA]</scope>
    <source>
        <strain evidence="7 8">Pan14r</strain>
    </source>
</reference>
<dbReference type="Proteomes" id="UP000317238">
    <property type="component" value="Unassembled WGS sequence"/>
</dbReference>
<comment type="subcellular location">
    <subcellularLocation>
        <location evidence="5">Cell membrane</location>
        <topology evidence="5">Multi-pass membrane protein</topology>
    </subcellularLocation>
    <subcellularLocation>
        <location evidence="1">Membrane</location>
        <topology evidence="1">Multi-pass membrane protein</topology>
    </subcellularLocation>
</comment>
<evidence type="ECO:0000256" key="4">
    <source>
        <dbReference type="ARBA" id="ARBA00023136"/>
    </source>
</evidence>
<dbReference type="GO" id="GO:0065002">
    <property type="term" value="P:intracellular protein transmembrane transport"/>
    <property type="evidence" value="ECO:0007669"/>
    <property type="project" value="TreeGrafter"/>
</dbReference>
<keyword evidence="5" id="KW-0813">Transport</keyword>
<comment type="caution">
    <text evidence="7">The sequence shown here is derived from an EMBL/GenBank/DDBJ whole genome shotgun (WGS) entry which is preliminary data.</text>
</comment>
<evidence type="ECO:0000313" key="8">
    <source>
        <dbReference type="Proteomes" id="UP000317238"/>
    </source>
</evidence>
<dbReference type="EMBL" id="SJPL01000001">
    <property type="protein sequence ID" value="TWT70335.1"/>
    <property type="molecule type" value="Genomic_DNA"/>
</dbReference>
<dbReference type="GO" id="GO:0009977">
    <property type="term" value="F:proton motive force dependent protein transmembrane transporter activity"/>
    <property type="evidence" value="ECO:0007669"/>
    <property type="project" value="TreeGrafter"/>
</dbReference>
<dbReference type="Pfam" id="PF00902">
    <property type="entry name" value="TatC"/>
    <property type="match status" value="1"/>
</dbReference>
<dbReference type="HAMAP" id="MF_00902">
    <property type="entry name" value="TatC"/>
    <property type="match status" value="1"/>
</dbReference>
<dbReference type="OrthoDB" id="9777044at2"/>
<keyword evidence="5" id="KW-0653">Protein transport</keyword>
<name>A0A5C5Y7R2_9PLAN</name>
<feature type="transmembrane region" description="Helical" evidence="5">
    <location>
        <begin position="181"/>
        <end position="206"/>
    </location>
</feature>
<feature type="region of interest" description="Disordered" evidence="6">
    <location>
        <begin position="116"/>
        <end position="139"/>
    </location>
</feature>
<feature type="transmembrane region" description="Helical" evidence="5">
    <location>
        <begin position="218"/>
        <end position="245"/>
    </location>
</feature>
<evidence type="ECO:0000256" key="5">
    <source>
        <dbReference type="HAMAP-Rule" id="MF_00902"/>
    </source>
</evidence>
<dbReference type="InterPro" id="IPR002033">
    <property type="entry name" value="TatC"/>
</dbReference>
<dbReference type="PANTHER" id="PTHR30371:SF0">
    <property type="entry name" value="SEC-INDEPENDENT PROTEIN TRANSLOCASE PROTEIN TATC, CHLOROPLASTIC-RELATED"/>
    <property type="match status" value="1"/>
</dbReference>
<evidence type="ECO:0000256" key="2">
    <source>
        <dbReference type="ARBA" id="ARBA00022692"/>
    </source>
</evidence>
<evidence type="ECO:0000313" key="7">
    <source>
        <dbReference type="EMBL" id="TWT70335.1"/>
    </source>
</evidence>
<keyword evidence="5" id="KW-1003">Cell membrane</keyword>
<comment type="function">
    <text evidence="5">Part of the twin-arginine translocation (Tat) system that transports large folded proteins containing a characteristic twin-arginine motif in their signal peptide across membranes.</text>
</comment>
<feature type="transmembrane region" description="Helical" evidence="5">
    <location>
        <begin position="303"/>
        <end position="322"/>
    </location>
</feature>
<evidence type="ECO:0000256" key="3">
    <source>
        <dbReference type="ARBA" id="ARBA00022989"/>
    </source>
</evidence>
<dbReference type="GO" id="GO:0033281">
    <property type="term" value="C:TAT protein transport complex"/>
    <property type="evidence" value="ECO:0007669"/>
    <property type="project" value="UniProtKB-UniRule"/>
</dbReference>
<dbReference type="NCBIfam" id="TIGR00945">
    <property type="entry name" value="tatC"/>
    <property type="match status" value="1"/>
</dbReference>
<feature type="transmembrane region" description="Helical" evidence="5">
    <location>
        <begin position="265"/>
        <end position="291"/>
    </location>
</feature>
<feature type="transmembrane region" description="Helical" evidence="5">
    <location>
        <begin position="33"/>
        <end position="55"/>
    </location>
</feature>
<proteinExistence type="inferred from homology"/>
<keyword evidence="8" id="KW-1185">Reference proteome</keyword>
<dbReference type="PROSITE" id="PS01218">
    <property type="entry name" value="TATC"/>
    <property type="match status" value="1"/>
</dbReference>
<gene>
    <name evidence="7" type="primary">tatC2</name>
    <name evidence="5" type="synonym">tatC</name>
    <name evidence="7" type="ORF">Pan14r_26400</name>
</gene>
<comment type="subunit">
    <text evidence="5">Forms a complex with TatA.</text>
</comment>
<dbReference type="GO" id="GO:0043953">
    <property type="term" value="P:protein transport by the Tat complex"/>
    <property type="evidence" value="ECO:0007669"/>
    <property type="project" value="UniProtKB-UniRule"/>
</dbReference>
<keyword evidence="5" id="KW-0811">Translocation</keyword>